<dbReference type="PANTHER" id="PTHR14549">
    <property type="entry name" value="TRANSMEMBRANE PROTEIN 223"/>
    <property type="match status" value="1"/>
</dbReference>
<dbReference type="Pfam" id="PF06979">
    <property type="entry name" value="TMEM70"/>
    <property type="match status" value="1"/>
</dbReference>
<keyword evidence="1" id="KW-1133">Transmembrane helix</keyword>
<gene>
    <name evidence="2" type="ORF">TCEB3V08_LOCUS5764</name>
</gene>
<reference evidence="2" key="1">
    <citation type="submission" date="2020-11" db="EMBL/GenBank/DDBJ databases">
        <authorList>
            <person name="Tran Van P."/>
        </authorList>
    </citation>
    <scope>NUCLEOTIDE SEQUENCE</scope>
</reference>
<dbReference type="EMBL" id="OC318189">
    <property type="protein sequence ID" value="CAD7400927.1"/>
    <property type="molecule type" value="Genomic_DNA"/>
</dbReference>
<sequence length="287" mass="33089">MYAHTLLRITNTNSALFINSAILSRIHHDIGALYSSEIFRTIHNSVKKCSLNKNPTICSFRTNLCSKTTLNCVFSRLSKVEPTHSVLVSRNITCQRIVFNNKVAIDVNTNVVKDVILFRYENPKFFRILSIFSLCQFVFWTYLAHFSYTSLRDSPATTESDTVWWRRINLGENKYKNTLATLCLVIAYGILASSWLFTLKSIRYLVLHKGGKIVTFVSYTPFGKNRLTTVNLNKVSCEESRHSAKVQLPIKVEGHRLFYILDMRGEFLNPRLFDHTVGLKRILNKHL</sequence>
<evidence type="ECO:0000256" key="1">
    <source>
        <dbReference type="SAM" id="Phobius"/>
    </source>
</evidence>
<feature type="transmembrane region" description="Helical" evidence="1">
    <location>
        <begin position="179"/>
        <end position="199"/>
    </location>
</feature>
<feature type="transmembrane region" description="Helical" evidence="1">
    <location>
        <begin position="125"/>
        <end position="143"/>
    </location>
</feature>
<name>A0A7R9CT33_TIMCR</name>
<organism evidence="2">
    <name type="scientific">Timema cristinae</name>
    <name type="common">Walking stick</name>
    <dbReference type="NCBI Taxonomy" id="61476"/>
    <lineage>
        <taxon>Eukaryota</taxon>
        <taxon>Metazoa</taxon>
        <taxon>Ecdysozoa</taxon>
        <taxon>Arthropoda</taxon>
        <taxon>Hexapoda</taxon>
        <taxon>Insecta</taxon>
        <taxon>Pterygota</taxon>
        <taxon>Neoptera</taxon>
        <taxon>Polyneoptera</taxon>
        <taxon>Phasmatodea</taxon>
        <taxon>Timematodea</taxon>
        <taxon>Timematoidea</taxon>
        <taxon>Timematidae</taxon>
        <taxon>Timema</taxon>
    </lineage>
</organism>
<dbReference type="GO" id="GO:0005739">
    <property type="term" value="C:mitochondrion"/>
    <property type="evidence" value="ECO:0007669"/>
    <property type="project" value="TreeGrafter"/>
</dbReference>
<keyword evidence="1" id="KW-0812">Transmembrane</keyword>
<protein>
    <recommendedName>
        <fullName evidence="3">Transmembrane protein 223</fullName>
    </recommendedName>
</protein>
<dbReference type="InterPro" id="IPR026100">
    <property type="entry name" value="Tmem223"/>
</dbReference>
<keyword evidence="1" id="KW-0472">Membrane</keyword>
<dbReference type="AlphaFoldDB" id="A0A7R9CT33"/>
<proteinExistence type="predicted"/>
<dbReference type="PANTHER" id="PTHR14549:SF2">
    <property type="entry name" value="TRANSMEMBRANE PROTEIN 223"/>
    <property type="match status" value="1"/>
</dbReference>
<evidence type="ECO:0008006" key="3">
    <source>
        <dbReference type="Google" id="ProtNLM"/>
    </source>
</evidence>
<accession>A0A7R9CT33</accession>
<evidence type="ECO:0000313" key="2">
    <source>
        <dbReference type="EMBL" id="CAD7400927.1"/>
    </source>
</evidence>
<dbReference type="InterPro" id="IPR045325">
    <property type="entry name" value="TMEM70/TMEM186/TMEM223"/>
</dbReference>
<dbReference type="GO" id="GO:0007399">
    <property type="term" value="P:nervous system development"/>
    <property type="evidence" value="ECO:0007669"/>
    <property type="project" value="TreeGrafter"/>
</dbReference>